<keyword evidence="1" id="KW-1133">Transmembrane helix</keyword>
<name>A0A9Q7HRI0_9FIRM</name>
<dbReference type="Pfam" id="PF07963">
    <property type="entry name" value="N_methyl"/>
    <property type="match status" value="1"/>
</dbReference>
<evidence type="ECO:0000256" key="1">
    <source>
        <dbReference type="SAM" id="Phobius"/>
    </source>
</evidence>
<evidence type="ECO:0000313" key="3">
    <source>
        <dbReference type="Proteomes" id="UP001211987"/>
    </source>
</evidence>
<dbReference type="Proteomes" id="UP001211987">
    <property type="component" value="Unassembled WGS sequence"/>
</dbReference>
<dbReference type="AlphaFoldDB" id="A0A9Q7HRI0"/>
<feature type="transmembrane region" description="Helical" evidence="1">
    <location>
        <begin position="20"/>
        <end position="40"/>
    </location>
</feature>
<sequence>MADKWFERISQRGFTLIEVLFSLSICLLIILNSVPILRIVTAKDKLSFNLSSYALGVKQISSILHTAKDIEINDDLTYTNANNEIFTISLNHHRIVKEPGFDIIIHNVDELNFYQKNKNIYMKIIVDNKEHVYLIATDYQISENEKDEVETVL</sequence>
<keyword evidence="1" id="KW-0472">Membrane</keyword>
<keyword evidence="1" id="KW-0812">Transmembrane</keyword>
<comment type="caution">
    <text evidence="2">The sequence shown here is derived from an EMBL/GenBank/DDBJ whole genome shotgun (WGS) entry which is preliminary data.</text>
</comment>
<proteinExistence type="predicted"/>
<dbReference type="NCBIfam" id="TIGR02532">
    <property type="entry name" value="IV_pilin_GFxxxE"/>
    <property type="match status" value="1"/>
</dbReference>
<dbReference type="Pfam" id="PF15980">
    <property type="entry name" value="ComGF"/>
    <property type="match status" value="1"/>
</dbReference>
<organism evidence="2 3">
    <name type="scientific">Thomasclavelia ramosa</name>
    <dbReference type="NCBI Taxonomy" id="1547"/>
    <lineage>
        <taxon>Bacteria</taxon>
        <taxon>Bacillati</taxon>
        <taxon>Bacillota</taxon>
        <taxon>Erysipelotrichia</taxon>
        <taxon>Erysipelotrichales</taxon>
        <taxon>Coprobacillaceae</taxon>
        <taxon>Thomasclavelia</taxon>
    </lineage>
</organism>
<protein>
    <submittedName>
        <fullName evidence="2">Prepilin-type N-terminal cleavage/methylation domain-containing protein</fullName>
    </submittedName>
</protein>
<reference evidence="2" key="1">
    <citation type="submission" date="2023-01" db="EMBL/GenBank/DDBJ databases">
        <title>Human gut microbiome strain richness.</title>
        <authorList>
            <person name="Chen-Liaw A."/>
        </authorList>
    </citation>
    <scope>NUCLEOTIDE SEQUENCE</scope>
    <source>
        <strain evidence="2">1001217st2_G6_1001217B_191108</strain>
    </source>
</reference>
<gene>
    <name evidence="2" type="ORF">PM738_12295</name>
</gene>
<dbReference type="EMBL" id="JAQLKE010000021">
    <property type="protein sequence ID" value="MDB7084585.1"/>
    <property type="molecule type" value="Genomic_DNA"/>
</dbReference>
<evidence type="ECO:0000313" key="2">
    <source>
        <dbReference type="EMBL" id="MDB7084585.1"/>
    </source>
</evidence>
<accession>A0A9Q7HRI0</accession>
<dbReference type="InterPro" id="IPR012902">
    <property type="entry name" value="N_methyl_site"/>
</dbReference>
<dbReference type="GeneID" id="64195832"/>
<dbReference type="InterPro" id="IPR016977">
    <property type="entry name" value="ComGF"/>
</dbReference>
<dbReference type="RefSeq" id="WP_008791741.1">
    <property type="nucleotide sequence ID" value="NZ_AP031443.1"/>
</dbReference>